<dbReference type="SUPFAM" id="SSF53822">
    <property type="entry name" value="Periplasmic binding protein-like I"/>
    <property type="match status" value="1"/>
</dbReference>
<dbReference type="Gene3D" id="1.10.260.40">
    <property type="entry name" value="lambda repressor-like DNA-binding domains"/>
    <property type="match status" value="1"/>
</dbReference>
<comment type="caution">
    <text evidence="6">The sequence shown here is derived from an EMBL/GenBank/DDBJ whole genome shotgun (WGS) entry which is preliminary data.</text>
</comment>
<dbReference type="GO" id="GO:0003700">
    <property type="term" value="F:DNA-binding transcription factor activity"/>
    <property type="evidence" value="ECO:0007669"/>
    <property type="project" value="TreeGrafter"/>
</dbReference>
<dbReference type="Gene3D" id="3.40.50.2300">
    <property type="match status" value="2"/>
</dbReference>
<proteinExistence type="predicted"/>
<dbReference type="InterPro" id="IPR046335">
    <property type="entry name" value="LacI/GalR-like_sensor"/>
</dbReference>
<keyword evidence="2" id="KW-0805">Transcription regulation</keyword>
<dbReference type="Pfam" id="PF13377">
    <property type="entry name" value="Peripla_BP_3"/>
    <property type="match status" value="1"/>
</dbReference>
<keyword evidence="1" id="KW-0678">Repressor</keyword>
<dbReference type="CDD" id="cd01392">
    <property type="entry name" value="HTH_LacI"/>
    <property type="match status" value="1"/>
</dbReference>
<dbReference type="InterPro" id="IPR028082">
    <property type="entry name" value="Peripla_BP_I"/>
</dbReference>
<evidence type="ECO:0000313" key="7">
    <source>
        <dbReference type="Proteomes" id="UP000032233"/>
    </source>
</evidence>
<evidence type="ECO:0000256" key="3">
    <source>
        <dbReference type="ARBA" id="ARBA00023125"/>
    </source>
</evidence>
<dbReference type="FunCoup" id="A0A0D2HKR5">
    <property type="interactions" value="417"/>
</dbReference>
<name>A0A0D2HKR5_9BACT</name>
<evidence type="ECO:0000256" key="4">
    <source>
        <dbReference type="ARBA" id="ARBA00023163"/>
    </source>
</evidence>
<dbReference type="PATRIC" id="fig|1429043.3.peg.5469"/>
<evidence type="ECO:0000313" key="6">
    <source>
        <dbReference type="EMBL" id="KIX11248.1"/>
    </source>
</evidence>
<dbReference type="GO" id="GO:0000976">
    <property type="term" value="F:transcription cis-regulatory region binding"/>
    <property type="evidence" value="ECO:0007669"/>
    <property type="project" value="TreeGrafter"/>
</dbReference>
<gene>
    <name evidence="6" type="ORF">X474_25895</name>
</gene>
<dbReference type="InParanoid" id="A0A0D2HKR5"/>
<dbReference type="PANTHER" id="PTHR30146">
    <property type="entry name" value="LACI-RELATED TRANSCRIPTIONAL REPRESSOR"/>
    <property type="match status" value="1"/>
</dbReference>
<organism evidence="6 7">
    <name type="scientific">Dethiosulfatarculus sandiegensis</name>
    <dbReference type="NCBI Taxonomy" id="1429043"/>
    <lineage>
        <taxon>Bacteria</taxon>
        <taxon>Pseudomonadati</taxon>
        <taxon>Thermodesulfobacteriota</taxon>
        <taxon>Desulfarculia</taxon>
        <taxon>Desulfarculales</taxon>
        <taxon>Desulfarculaceae</taxon>
        <taxon>Dethiosulfatarculus</taxon>
    </lineage>
</organism>
<dbReference type="SMART" id="SM00354">
    <property type="entry name" value="HTH_LACI"/>
    <property type="match status" value="1"/>
</dbReference>
<dbReference type="InterPro" id="IPR010982">
    <property type="entry name" value="Lambda_DNA-bd_dom_sf"/>
</dbReference>
<dbReference type="PANTHER" id="PTHR30146:SF148">
    <property type="entry name" value="HTH-TYPE TRANSCRIPTIONAL REPRESSOR PURR-RELATED"/>
    <property type="match status" value="1"/>
</dbReference>
<reference evidence="6 7" key="1">
    <citation type="submission" date="2013-11" db="EMBL/GenBank/DDBJ databases">
        <title>Metagenomic analysis of a methanogenic consortium involved in long chain n-alkane degradation.</title>
        <authorList>
            <person name="Davidova I.A."/>
            <person name="Callaghan A.V."/>
            <person name="Wawrik B."/>
            <person name="Pruitt S."/>
            <person name="Marks C."/>
            <person name="Duncan K.E."/>
            <person name="Suflita J.M."/>
        </authorList>
    </citation>
    <scope>NUCLEOTIDE SEQUENCE [LARGE SCALE GENOMIC DNA]</scope>
    <source>
        <strain evidence="6 7">SPR</strain>
    </source>
</reference>
<keyword evidence="7" id="KW-1185">Reference proteome</keyword>
<dbReference type="Pfam" id="PF00356">
    <property type="entry name" value="LacI"/>
    <property type="match status" value="1"/>
</dbReference>
<protein>
    <recommendedName>
        <fullName evidence="5">HTH lacI-type domain-containing protein</fullName>
    </recommendedName>
</protein>
<dbReference type="Proteomes" id="UP000032233">
    <property type="component" value="Unassembled WGS sequence"/>
</dbReference>
<evidence type="ECO:0000256" key="2">
    <source>
        <dbReference type="ARBA" id="ARBA00023015"/>
    </source>
</evidence>
<dbReference type="OrthoDB" id="59108at2"/>
<dbReference type="AlphaFoldDB" id="A0A0D2HKR5"/>
<keyword evidence="3" id="KW-0238">DNA-binding</keyword>
<evidence type="ECO:0000259" key="5">
    <source>
        <dbReference type="PROSITE" id="PS50932"/>
    </source>
</evidence>
<dbReference type="SUPFAM" id="SSF47413">
    <property type="entry name" value="lambda repressor-like DNA-binding domains"/>
    <property type="match status" value="1"/>
</dbReference>
<dbReference type="CDD" id="cd06267">
    <property type="entry name" value="PBP1_LacI_sugar_binding-like"/>
    <property type="match status" value="1"/>
</dbReference>
<evidence type="ECO:0000256" key="1">
    <source>
        <dbReference type="ARBA" id="ARBA00022491"/>
    </source>
</evidence>
<sequence length="338" mass="37408">MPTIKEIALKAGVSYSTVSRALNDKKGVKPQVREKILKLAKEMNYFPHYQAKALVQKRVGVIAVVIPRASEFAFQNPFYSHILLGLSQQANKHDYRLMLSINEKSGYASLYQRRMVDGVVVVANRTDDKNIDELVEMQVPTVVVPGFGDQKGPDVASVNSENHQSVKRAVTYLISLGHTKIAFILGRMNSAYSTERLAAYKAALAEQGIDFKSKYIRESDFSKTDGFNLMGKLLDMEEPPTSVICINDSVTPGALHQIRSRGLKIPQDLSVVAIGCSDVLELHQPPLTTVRTRVVEIGKAAAKSLIQIMEKGSPLEKRIIIPSDLIIRESTGVYKGRI</sequence>
<dbReference type="EMBL" id="AZAC01000067">
    <property type="protein sequence ID" value="KIX11248.1"/>
    <property type="molecule type" value="Genomic_DNA"/>
</dbReference>
<dbReference type="InterPro" id="IPR000843">
    <property type="entry name" value="HTH_LacI"/>
</dbReference>
<accession>A0A0D2HKR5</accession>
<dbReference type="RefSeq" id="WP_044352395.1">
    <property type="nucleotide sequence ID" value="NZ_AZAC01000067.1"/>
</dbReference>
<feature type="domain" description="HTH lacI-type" evidence="5">
    <location>
        <begin position="2"/>
        <end position="56"/>
    </location>
</feature>
<dbReference type="PROSITE" id="PS00356">
    <property type="entry name" value="HTH_LACI_1"/>
    <property type="match status" value="1"/>
</dbReference>
<dbReference type="STRING" id="1429043.X474_25895"/>
<dbReference type="PROSITE" id="PS50932">
    <property type="entry name" value="HTH_LACI_2"/>
    <property type="match status" value="1"/>
</dbReference>
<keyword evidence="4" id="KW-0804">Transcription</keyword>